<dbReference type="GO" id="GO:0006006">
    <property type="term" value="P:glucose metabolic process"/>
    <property type="evidence" value="ECO:0007669"/>
    <property type="project" value="TreeGrafter"/>
</dbReference>
<comment type="catalytic activity">
    <reaction evidence="2">
        <text>a D-hexose + ATP = a D-hexose 6-phosphate + ADP + H(+)</text>
        <dbReference type="Rhea" id="RHEA:22740"/>
        <dbReference type="ChEBI" id="CHEBI:4194"/>
        <dbReference type="ChEBI" id="CHEBI:15378"/>
        <dbReference type="ChEBI" id="CHEBI:30616"/>
        <dbReference type="ChEBI" id="CHEBI:229467"/>
        <dbReference type="ChEBI" id="CHEBI:456216"/>
        <dbReference type="EC" id="2.7.1.1"/>
    </reaction>
    <physiologicalReaction direction="left-to-right" evidence="2">
        <dbReference type="Rhea" id="RHEA:22741"/>
    </physiologicalReaction>
</comment>
<reference evidence="7" key="1">
    <citation type="submission" date="2025-08" db="UniProtKB">
        <authorList>
            <consortium name="Ensembl"/>
        </authorList>
    </citation>
    <scope>IDENTIFICATION</scope>
</reference>
<evidence type="ECO:0000256" key="5">
    <source>
        <dbReference type="SAM" id="MobiDB-lite"/>
    </source>
</evidence>
<dbReference type="EC" id="2.7.1.-" evidence="4"/>
<sequence>MVRKKNKDQTAKSNIHRENISPHTASMLKPGCTDTFHNSFTLRGFRVCLEQIRGSRAAVKMLPTFVRATPDGTEKGDYLALDLGGTNFRVLYVRVVEEQQKVVKMDSKICSIPQEMMLGTGEQHPDPLDQRLQLLRCGGTRRGEASERGHSQERGRCFHRNSENKETQLFKLSHVILHFSASCCLNAAD</sequence>
<dbReference type="InterPro" id="IPR001312">
    <property type="entry name" value="Hexokinase"/>
</dbReference>
<evidence type="ECO:0000256" key="3">
    <source>
        <dbReference type="ARBA" id="ARBA00048160"/>
    </source>
</evidence>
<dbReference type="UniPathway" id="UPA00242"/>
<dbReference type="AlphaFoldDB" id="A0A3Q1ESE0"/>
<dbReference type="GO" id="GO:0001678">
    <property type="term" value="P:intracellular glucose homeostasis"/>
    <property type="evidence" value="ECO:0007669"/>
    <property type="project" value="InterPro"/>
</dbReference>
<dbReference type="GO" id="GO:0005524">
    <property type="term" value="F:ATP binding"/>
    <property type="evidence" value="ECO:0007669"/>
    <property type="project" value="UniProtKB-UniRule"/>
</dbReference>
<dbReference type="GO" id="GO:0005739">
    <property type="term" value="C:mitochondrion"/>
    <property type="evidence" value="ECO:0007669"/>
    <property type="project" value="TreeGrafter"/>
</dbReference>
<feature type="domain" description="Hexokinase N-terminal" evidence="6">
    <location>
        <begin position="55"/>
        <end position="123"/>
    </location>
</feature>
<keyword evidence="4" id="KW-0418">Kinase</keyword>
<dbReference type="GeneTree" id="ENSGT00950000182787"/>
<reference evidence="7" key="2">
    <citation type="submission" date="2025-09" db="UniProtKB">
        <authorList>
            <consortium name="Ensembl"/>
        </authorList>
    </citation>
    <scope>IDENTIFICATION</scope>
</reference>
<evidence type="ECO:0000256" key="1">
    <source>
        <dbReference type="ARBA" id="ARBA00005028"/>
    </source>
</evidence>
<feature type="compositionally biased region" description="Basic and acidic residues" evidence="5">
    <location>
        <begin position="7"/>
        <end position="20"/>
    </location>
</feature>
<dbReference type="InterPro" id="IPR022672">
    <property type="entry name" value="Hexokinase_N"/>
</dbReference>
<dbReference type="PROSITE" id="PS51748">
    <property type="entry name" value="HEXOKINASE_2"/>
    <property type="match status" value="1"/>
</dbReference>
<dbReference type="GO" id="GO:0006096">
    <property type="term" value="P:glycolytic process"/>
    <property type="evidence" value="ECO:0007669"/>
    <property type="project" value="UniProtKB-KW"/>
</dbReference>
<dbReference type="GO" id="GO:0005829">
    <property type="term" value="C:cytosol"/>
    <property type="evidence" value="ECO:0007669"/>
    <property type="project" value="TreeGrafter"/>
</dbReference>
<keyword evidence="4" id="KW-0547">Nucleotide-binding</keyword>
<dbReference type="Proteomes" id="UP000257200">
    <property type="component" value="Unplaced"/>
</dbReference>
<protein>
    <recommendedName>
        <fullName evidence="4">Phosphotransferase</fullName>
        <ecNumber evidence="4">2.7.1.-</ecNumber>
    </recommendedName>
</protein>
<dbReference type="InterPro" id="IPR043129">
    <property type="entry name" value="ATPase_NBD"/>
</dbReference>
<dbReference type="GO" id="GO:0008865">
    <property type="term" value="F:fructokinase activity"/>
    <property type="evidence" value="ECO:0007669"/>
    <property type="project" value="TreeGrafter"/>
</dbReference>
<dbReference type="Pfam" id="PF00349">
    <property type="entry name" value="Hexokinase_1"/>
    <property type="match status" value="1"/>
</dbReference>
<dbReference type="GO" id="GO:0004340">
    <property type="term" value="F:glucokinase activity"/>
    <property type="evidence" value="ECO:0007669"/>
    <property type="project" value="TreeGrafter"/>
</dbReference>
<dbReference type="InParanoid" id="A0A3Q1ESE0"/>
<dbReference type="PANTHER" id="PTHR19443">
    <property type="entry name" value="HEXOKINASE"/>
    <property type="match status" value="1"/>
</dbReference>
<proteinExistence type="inferred from homology"/>
<evidence type="ECO:0000259" key="6">
    <source>
        <dbReference type="Pfam" id="PF00349"/>
    </source>
</evidence>
<keyword evidence="4" id="KW-0324">Glycolysis</keyword>
<keyword evidence="8" id="KW-1185">Reference proteome</keyword>
<dbReference type="Ensembl" id="ENSAPOT00000005740.1">
    <property type="protein sequence ID" value="ENSAPOP00000006968.1"/>
    <property type="gene ID" value="ENSAPOG00000000241.1"/>
</dbReference>
<evidence type="ECO:0000313" key="8">
    <source>
        <dbReference type="Proteomes" id="UP000257200"/>
    </source>
</evidence>
<accession>A0A3Q1ESE0</accession>
<evidence type="ECO:0000313" key="7">
    <source>
        <dbReference type="Ensembl" id="ENSAPOP00000006968.1"/>
    </source>
</evidence>
<keyword evidence="4" id="KW-0067">ATP-binding</keyword>
<dbReference type="GO" id="GO:0005536">
    <property type="term" value="F:D-glucose binding"/>
    <property type="evidence" value="ECO:0007669"/>
    <property type="project" value="InterPro"/>
</dbReference>
<comment type="catalytic activity">
    <reaction evidence="3">
        <text>D-glucose + ATP = D-glucose 6-phosphate + ADP + H(+)</text>
        <dbReference type="Rhea" id="RHEA:17825"/>
        <dbReference type="ChEBI" id="CHEBI:4167"/>
        <dbReference type="ChEBI" id="CHEBI:15378"/>
        <dbReference type="ChEBI" id="CHEBI:30616"/>
        <dbReference type="ChEBI" id="CHEBI:61548"/>
        <dbReference type="ChEBI" id="CHEBI:456216"/>
        <dbReference type="EC" id="2.7.1.1"/>
    </reaction>
    <physiologicalReaction direction="left-to-right" evidence="3">
        <dbReference type="Rhea" id="RHEA:17826"/>
    </physiologicalReaction>
</comment>
<feature type="region of interest" description="Disordered" evidence="5">
    <location>
        <begin position="1"/>
        <end position="26"/>
    </location>
</feature>
<comment type="pathway">
    <text evidence="1">Carbohydrate metabolism; hexose metabolism.</text>
</comment>
<evidence type="ECO:0000256" key="2">
    <source>
        <dbReference type="ARBA" id="ARBA00044613"/>
    </source>
</evidence>
<name>A0A3Q1ESE0_9TELE</name>
<dbReference type="SUPFAM" id="SSF53067">
    <property type="entry name" value="Actin-like ATPase domain"/>
    <property type="match status" value="1"/>
</dbReference>
<dbReference type="Gene3D" id="3.30.420.40">
    <property type="match status" value="1"/>
</dbReference>
<keyword evidence="4" id="KW-0808">Transferase</keyword>
<dbReference type="PANTHER" id="PTHR19443:SF84">
    <property type="entry name" value="PHOSPHOTRANSFERASE"/>
    <property type="match status" value="1"/>
</dbReference>
<evidence type="ECO:0000256" key="4">
    <source>
        <dbReference type="RuleBase" id="RU362007"/>
    </source>
</evidence>
<dbReference type="STRING" id="80966.ENSAPOP00000006968"/>
<comment type="similarity">
    <text evidence="4">Belongs to the hexokinase family.</text>
</comment>
<organism evidence="7 8">
    <name type="scientific">Acanthochromis polyacanthus</name>
    <name type="common">spiny chromis</name>
    <dbReference type="NCBI Taxonomy" id="80966"/>
    <lineage>
        <taxon>Eukaryota</taxon>
        <taxon>Metazoa</taxon>
        <taxon>Chordata</taxon>
        <taxon>Craniata</taxon>
        <taxon>Vertebrata</taxon>
        <taxon>Euteleostomi</taxon>
        <taxon>Actinopterygii</taxon>
        <taxon>Neopterygii</taxon>
        <taxon>Teleostei</taxon>
        <taxon>Neoteleostei</taxon>
        <taxon>Acanthomorphata</taxon>
        <taxon>Ovalentaria</taxon>
        <taxon>Pomacentridae</taxon>
        <taxon>Acanthochromis</taxon>
    </lineage>
</organism>